<evidence type="ECO:0000313" key="2">
    <source>
        <dbReference type="EMBL" id="KAG1802087.1"/>
    </source>
</evidence>
<accession>A0A9P7DSH4</accession>
<feature type="region of interest" description="Disordered" evidence="1">
    <location>
        <begin position="337"/>
        <end position="406"/>
    </location>
</feature>
<gene>
    <name evidence="2" type="ORF">HD556DRAFT_1494056</name>
</gene>
<dbReference type="RefSeq" id="XP_041165279.1">
    <property type="nucleotide sequence ID" value="XM_041308849.1"/>
</dbReference>
<dbReference type="OrthoDB" id="2691869at2759"/>
<feature type="compositionally biased region" description="Basic and acidic residues" evidence="1">
    <location>
        <begin position="370"/>
        <end position="382"/>
    </location>
</feature>
<dbReference type="GeneID" id="64602613"/>
<protein>
    <submittedName>
        <fullName evidence="2">Uncharacterized protein</fullName>
    </submittedName>
</protein>
<keyword evidence="3" id="KW-1185">Reference proteome</keyword>
<dbReference type="Proteomes" id="UP000719766">
    <property type="component" value="Unassembled WGS sequence"/>
</dbReference>
<sequence length="406" mass="44855">MALAQMRIDGLNSCKRWATTQISMALARMRIDGLTNCERRATTRVSMALARMRIDGLNSCERWAMTQISMALARTRINGFTVCKWWATAWISMALARMRIGTLTYCEWWATTLHASSTPETEQPELLQKCLKVVLPVCNGQDFTALINSSDIEIALNEYVCPGVENSFYGPFIRATNIALACLEEIKVDGMGAPALAVDMICQQNDMPMHQTHQSKKSTQKPDLVILPLDSACASFQDEKGGKKGKQKNKQKVEKDDGKNDEKNNEKRKKKCKAHMDTNAMTKPKNLLWKDVLACIEFKRKTLGRTKGIKSPPSLYTVTDYVPTKPEYLPVDHLQAEDPVPGLSQIPAARSPSNTASAVPSSGLTAAQPSKDRSSSKRKAADTLESAVKKSKMNPGVGHELALGSY</sequence>
<feature type="compositionally biased region" description="Basic and acidic residues" evidence="1">
    <location>
        <begin position="251"/>
        <end position="265"/>
    </location>
</feature>
<feature type="region of interest" description="Disordered" evidence="1">
    <location>
        <begin position="236"/>
        <end position="279"/>
    </location>
</feature>
<name>A0A9P7DSH4_9AGAM</name>
<organism evidence="2 3">
    <name type="scientific">Suillus plorans</name>
    <dbReference type="NCBI Taxonomy" id="116603"/>
    <lineage>
        <taxon>Eukaryota</taxon>
        <taxon>Fungi</taxon>
        <taxon>Dikarya</taxon>
        <taxon>Basidiomycota</taxon>
        <taxon>Agaricomycotina</taxon>
        <taxon>Agaricomycetes</taxon>
        <taxon>Agaricomycetidae</taxon>
        <taxon>Boletales</taxon>
        <taxon>Suillineae</taxon>
        <taxon>Suillaceae</taxon>
        <taxon>Suillus</taxon>
    </lineage>
</organism>
<comment type="caution">
    <text evidence="2">The sequence shown here is derived from an EMBL/GenBank/DDBJ whole genome shotgun (WGS) entry which is preliminary data.</text>
</comment>
<dbReference type="AlphaFoldDB" id="A0A9P7DSH4"/>
<evidence type="ECO:0000313" key="3">
    <source>
        <dbReference type="Proteomes" id="UP000719766"/>
    </source>
</evidence>
<feature type="compositionally biased region" description="Polar residues" evidence="1">
    <location>
        <begin position="351"/>
        <end position="368"/>
    </location>
</feature>
<dbReference type="EMBL" id="JABBWE010000006">
    <property type="protein sequence ID" value="KAG1802087.1"/>
    <property type="molecule type" value="Genomic_DNA"/>
</dbReference>
<evidence type="ECO:0000256" key="1">
    <source>
        <dbReference type="SAM" id="MobiDB-lite"/>
    </source>
</evidence>
<proteinExistence type="predicted"/>
<reference evidence="2" key="1">
    <citation type="journal article" date="2020" name="New Phytol.">
        <title>Comparative genomics reveals dynamic genome evolution in host specialist ectomycorrhizal fungi.</title>
        <authorList>
            <person name="Lofgren L.A."/>
            <person name="Nguyen N.H."/>
            <person name="Vilgalys R."/>
            <person name="Ruytinx J."/>
            <person name="Liao H.L."/>
            <person name="Branco S."/>
            <person name="Kuo A."/>
            <person name="LaButti K."/>
            <person name="Lipzen A."/>
            <person name="Andreopoulos W."/>
            <person name="Pangilinan J."/>
            <person name="Riley R."/>
            <person name="Hundley H."/>
            <person name="Na H."/>
            <person name="Barry K."/>
            <person name="Grigoriev I.V."/>
            <person name="Stajich J.E."/>
            <person name="Kennedy P.G."/>
        </authorList>
    </citation>
    <scope>NUCLEOTIDE SEQUENCE</scope>
    <source>
        <strain evidence="2">S12</strain>
    </source>
</reference>